<dbReference type="AlphaFoldDB" id="A0A381W9X9"/>
<reference evidence="1" key="1">
    <citation type="submission" date="2018-05" db="EMBL/GenBank/DDBJ databases">
        <authorList>
            <person name="Lanie J.A."/>
            <person name="Ng W.-L."/>
            <person name="Kazmierczak K.M."/>
            <person name="Andrzejewski T.M."/>
            <person name="Davidsen T.M."/>
            <person name="Wayne K.J."/>
            <person name="Tettelin H."/>
            <person name="Glass J.I."/>
            <person name="Rusch D."/>
            <person name="Podicherti R."/>
            <person name="Tsui H.-C.T."/>
            <person name="Winkler M.E."/>
        </authorList>
    </citation>
    <scope>NUCLEOTIDE SEQUENCE</scope>
</reference>
<sequence length="57" mass="6830">MVPSSIYLGIKVFYFKSLPKLYTFYFSKVQSVFLVYNYKLVELTNEAIHIHHFNFFG</sequence>
<accession>A0A381W9X9</accession>
<proteinExistence type="predicted"/>
<protein>
    <submittedName>
        <fullName evidence="1">Uncharacterized protein</fullName>
    </submittedName>
</protein>
<dbReference type="EMBL" id="UINC01011025">
    <property type="protein sequence ID" value="SVA48818.1"/>
    <property type="molecule type" value="Genomic_DNA"/>
</dbReference>
<organism evidence="1">
    <name type="scientific">marine metagenome</name>
    <dbReference type="NCBI Taxonomy" id="408172"/>
    <lineage>
        <taxon>unclassified sequences</taxon>
        <taxon>metagenomes</taxon>
        <taxon>ecological metagenomes</taxon>
    </lineage>
</organism>
<gene>
    <name evidence="1" type="ORF">METZ01_LOCUS101672</name>
</gene>
<evidence type="ECO:0000313" key="1">
    <source>
        <dbReference type="EMBL" id="SVA48818.1"/>
    </source>
</evidence>
<name>A0A381W9X9_9ZZZZ</name>